<sequence length="271" mass="27723">MLLSIPTGSITGPCFPTVLIGGLPSARVLDLHYCFVHFWTPNTIITGAATVIIGGLPAARIGEKTFCAAEVSTGEPTVLIGGPPVTVPINIKGDMAFVANVQSAMGTLYGTRTGQVIINGIAASGNTVTIVPTADANGYCGADDYAGSQVPGTGSSSVVSWNPTYSSPTDPAQTPAIVLGHEFVHAYHNATGTHDPGPHDSYPGQTGSSNRGEERATVGTGGTSVVAPDGTVQGVPDHSADVPTENSLRDDLGVPRRGSYYPSNWPGGPPW</sequence>
<dbReference type="Proteomes" id="UP000773614">
    <property type="component" value="Unassembled WGS sequence"/>
</dbReference>
<evidence type="ECO:0000256" key="1">
    <source>
        <dbReference type="SAM" id="MobiDB-lite"/>
    </source>
</evidence>
<feature type="region of interest" description="Disordered" evidence="1">
    <location>
        <begin position="188"/>
        <end position="271"/>
    </location>
</feature>
<gene>
    <name evidence="2" type="ORF">E4O86_22350</name>
</gene>
<accession>A0A964T8E0</accession>
<dbReference type="Pfam" id="PF05488">
    <property type="entry name" value="PAAR_motif"/>
    <property type="match status" value="1"/>
</dbReference>
<evidence type="ECO:0000313" key="2">
    <source>
        <dbReference type="EMBL" id="MYZ50446.1"/>
    </source>
</evidence>
<reference evidence="2" key="1">
    <citation type="submission" date="2019-03" db="EMBL/GenBank/DDBJ databases">
        <title>Afifella sp. nov., isolated from activated sludge.</title>
        <authorList>
            <person name="Li Q."/>
            <person name="Liu Y."/>
        </authorList>
    </citation>
    <scope>NUCLEOTIDE SEQUENCE</scope>
    <source>
        <strain evidence="2">L72</strain>
    </source>
</reference>
<keyword evidence="3" id="KW-1185">Reference proteome</keyword>
<dbReference type="Gene3D" id="2.60.200.60">
    <property type="match status" value="1"/>
</dbReference>
<dbReference type="Gene3D" id="3.90.1240.10">
    <property type="entry name" value="Metalloproteases ('zincins'), catalytic domain like"/>
    <property type="match status" value="1"/>
</dbReference>
<dbReference type="EMBL" id="SPKJ01000174">
    <property type="protein sequence ID" value="MYZ50446.1"/>
    <property type="molecule type" value="Genomic_DNA"/>
</dbReference>
<dbReference type="Pfam" id="PF14891">
    <property type="entry name" value="Peptidase_M91"/>
    <property type="match status" value="1"/>
</dbReference>
<organism evidence="2 3">
    <name type="scientific">Propylenella binzhouense</name>
    <dbReference type="NCBI Taxonomy" id="2555902"/>
    <lineage>
        <taxon>Bacteria</taxon>
        <taxon>Pseudomonadati</taxon>
        <taxon>Pseudomonadota</taxon>
        <taxon>Alphaproteobacteria</taxon>
        <taxon>Hyphomicrobiales</taxon>
        <taxon>Propylenellaceae</taxon>
        <taxon>Propylenella</taxon>
    </lineage>
</organism>
<dbReference type="InterPro" id="IPR008727">
    <property type="entry name" value="PAAR_motif"/>
</dbReference>
<dbReference type="AlphaFoldDB" id="A0A964T8E0"/>
<proteinExistence type="predicted"/>
<evidence type="ECO:0000313" key="3">
    <source>
        <dbReference type="Proteomes" id="UP000773614"/>
    </source>
</evidence>
<name>A0A964T8E0_9HYPH</name>
<comment type="caution">
    <text evidence="2">The sequence shown here is derived from an EMBL/GenBank/DDBJ whole genome shotgun (WGS) entry which is preliminary data.</text>
</comment>
<protein>
    <submittedName>
        <fullName evidence="2">Uncharacterized protein</fullName>
    </submittedName>
</protein>
<dbReference type="InterPro" id="IPR028208">
    <property type="entry name" value="Effector_pro_NleD-like"/>
</dbReference>